<name>A0ABX3NNY6_9BACT</name>
<accession>A0ABX3NNY6</accession>
<gene>
    <name evidence="1" type="ORF">A4D02_14140</name>
</gene>
<organism evidence="1 2">
    <name type="scientific">Niastella koreensis</name>
    <dbReference type="NCBI Taxonomy" id="354356"/>
    <lineage>
        <taxon>Bacteria</taxon>
        <taxon>Pseudomonadati</taxon>
        <taxon>Bacteroidota</taxon>
        <taxon>Chitinophagia</taxon>
        <taxon>Chitinophagales</taxon>
        <taxon>Chitinophagaceae</taxon>
        <taxon>Niastella</taxon>
    </lineage>
</organism>
<proteinExistence type="predicted"/>
<dbReference type="EMBL" id="LWBO01000055">
    <property type="protein sequence ID" value="OQP41815.1"/>
    <property type="molecule type" value="Genomic_DNA"/>
</dbReference>
<dbReference type="Proteomes" id="UP000192277">
    <property type="component" value="Unassembled WGS sequence"/>
</dbReference>
<keyword evidence="2" id="KW-1185">Reference proteome</keyword>
<comment type="caution">
    <text evidence="1">The sequence shown here is derived from an EMBL/GenBank/DDBJ whole genome shotgun (WGS) entry which is preliminary data.</text>
</comment>
<protein>
    <submittedName>
        <fullName evidence="1">Uncharacterized protein</fullName>
    </submittedName>
</protein>
<sequence length="151" mass="17096">MLLYKAGFRLFLLMVSIFMISQQCIYGNKVHVAGDPVNNRIIVDTLPGNCSKNEEIEKIINDAISLGAPIYNEGLHIACYRIYEWAGYKILYEYGKTCKEVEKILKSAIEKSHGDYSDIEKAWLMRAAFDKILGVPTRMGESEKGTVPRRG</sequence>
<reference evidence="1 2" key="1">
    <citation type="submission" date="2016-04" db="EMBL/GenBank/DDBJ databases">
        <authorList>
            <person name="Chen L."/>
            <person name="Zhuang W."/>
            <person name="Wang G."/>
        </authorList>
    </citation>
    <scope>NUCLEOTIDE SEQUENCE [LARGE SCALE GENOMIC DNA]</scope>
    <source>
        <strain evidence="2">GR20</strain>
    </source>
</reference>
<evidence type="ECO:0000313" key="2">
    <source>
        <dbReference type="Proteomes" id="UP000192277"/>
    </source>
</evidence>
<evidence type="ECO:0000313" key="1">
    <source>
        <dbReference type="EMBL" id="OQP41815.1"/>
    </source>
</evidence>
<dbReference type="RefSeq" id="WP_041347216.1">
    <property type="nucleotide sequence ID" value="NZ_LWBO01000055.1"/>
</dbReference>